<feature type="domain" description="Uracil-DNA glycosylase-like" evidence="9">
    <location>
        <begin position="128"/>
        <end position="278"/>
    </location>
</feature>
<dbReference type="GO" id="GO:0051539">
    <property type="term" value="F:4 iron, 4 sulfur cluster binding"/>
    <property type="evidence" value="ECO:0007669"/>
    <property type="project" value="UniProtKB-KW"/>
</dbReference>
<evidence type="ECO:0000313" key="10">
    <source>
        <dbReference type="EMBL" id="GAN62016.1"/>
    </source>
</evidence>
<evidence type="ECO:0000256" key="5">
    <source>
        <dbReference type="ARBA" id="ARBA00023004"/>
    </source>
</evidence>
<dbReference type="SMART" id="SM00986">
    <property type="entry name" value="UDG"/>
    <property type="match status" value="1"/>
</dbReference>
<evidence type="ECO:0000256" key="2">
    <source>
        <dbReference type="ARBA" id="ARBA00022723"/>
    </source>
</evidence>
<evidence type="ECO:0000313" key="11">
    <source>
        <dbReference type="EMBL" id="GEN01983.1"/>
    </source>
</evidence>
<dbReference type="PANTHER" id="PTHR33693:SF1">
    <property type="entry name" value="TYPE-4 URACIL-DNA GLYCOSYLASE"/>
    <property type="match status" value="1"/>
</dbReference>
<dbReference type="Proteomes" id="UP000032673">
    <property type="component" value="Unassembled WGS sequence"/>
</dbReference>
<evidence type="ECO:0000256" key="1">
    <source>
        <dbReference type="ARBA" id="ARBA00022485"/>
    </source>
</evidence>
<dbReference type="InterPro" id="IPR036895">
    <property type="entry name" value="Uracil-DNA_glycosylase-like_sf"/>
</dbReference>
<reference evidence="11 13" key="2">
    <citation type="submission" date="2019-07" db="EMBL/GenBank/DDBJ databases">
        <title>Whole genome shotgun sequence of Acetobacter indonesiensis NBRC 16471.</title>
        <authorList>
            <person name="Hosoyama A."/>
            <person name="Uohara A."/>
            <person name="Ohji S."/>
            <person name="Ichikawa N."/>
        </authorList>
    </citation>
    <scope>NUCLEOTIDE SEQUENCE [LARGE SCALE GENOMIC DNA]</scope>
    <source>
        <strain evidence="11 13">NBRC 16471</strain>
    </source>
</reference>
<dbReference type="SMART" id="SM00987">
    <property type="entry name" value="UreE_C"/>
    <property type="match status" value="1"/>
</dbReference>
<name>A0A6N3SZH0_9PROT</name>
<keyword evidence="1" id="KW-0004">4Fe-4S</keyword>
<evidence type="ECO:0000259" key="9">
    <source>
        <dbReference type="SMART" id="SM00986"/>
    </source>
</evidence>
<accession>A0A6N3SZH0</accession>
<evidence type="ECO:0000256" key="6">
    <source>
        <dbReference type="ARBA" id="ARBA00023014"/>
    </source>
</evidence>
<proteinExistence type="predicted"/>
<dbReference type="GO" id="GO:0097506">
    <property type="term" value="F:deaminated base DNA N-glycosylase activity"/>
    <property type="evidence" value="ECO:0007669"/>
    <property type="project" value="UniProtKB-ARBA"/>
</dbReference>
<keyword evidence="3" id="KW-0227">DNA damage</keyword>
<keyword evidence="12" id="KW-1185">Reference proteome</keyword>
<dbReference type="Proteomes" id="UP000321104">
    <property type="component" value="Unassembled WGS sequence"/>
</dbReference>
<keyword evidence="4" id="KW-0378">Hydrolase</keyword>
<dbReference type="InterPro" id="IPR005122">
    <property type="entry name" value="Uracil-DNA_glycosylase-like"/>
</dbReference>
<dbReference type="AlphaFoldDB" id="A0A6N3SZH0"/>
<evidence type="ECO:0000256" key="3">
    <source>
        <dbReference type="ARBA" id="ARBA00022763"/>
    </source>
</evidence>
<evidence type="ECO:0000256" key="8">
    <source>
        <dbReference type="SAM" id="MobiDB-lite"/>
    </source>
</evidence>
<evidence type="ECO:0000313" key="13">
    <source>
        <dbReference type="Proteomes" id="UP000321104"/>
    </source>
</evidence>
<comment type="caution">
    <text evidence="11">The sequence shown here is derived from an EMBL/GenBank/DDBJ whole genome shotgun (WGS) entry which is preliminary data.</text>
</comment>
<keyword evidence="5" id="KW-0408">Iron</keyword>
<dbReference type="EMBL" id="BAMW01000006">
    <property type="protein sequence ID" value="GAN62016.1"/>
    <property type="molecule type" value="Genomic_DNA"/>
</dbReference>
<sequence>MVYLMDGALSLLHLYTEWGIDCAVGDTALDHRLAQLAPMSSPTPPPSFRQTAATPARKSVEPPSVQTGPDIRRPTPALSLPTAPPSLAESIALAQSVSNAATTSDSLRTAIDQFDACSLRTTAMHTLFPQGPHRAPLMIIGEAPDADEDRSGAVFSGLCGDLLNQMLAPIGLARADLLLATALPWRPPGGRPPTDAELRICQPFLTRAIALFEPQYLLLCGRLPARLLMKQHKVLPRRKWVPIPIAGHPADVPALIMRHPLQLRTSPTARKDIWQDLLLVAQTLQENAGNQIVTAGT</sequence>
<keyword evidence="7" id="KW-0234">DNA repair</keyword>
<protein>
    <submittedName>
        <fullName evidence="10">Bacteriophage-type DNA polymerase</fullName>
    </submittedName>
    <submittedName>
        <fullName evidence="11">Uracil-DNA glycosylase</fullName>
    </submittedName>
</protein>
<dbReference type="Pfam" id="PF03167">
    <property type="entry name" value="UDG"/>
    <property type="match status" value="1"/>
</dbReference>
<keyword evidence="2" id="KW-0479">Metal-binding</keyword>
<evidence type="ECO:0000256" key="4">
    <source>
        <dbReference type="ARBA" id="ARBA00022801"/>
    </source>
</evidence>
<keyword evidence="6" id="KW-0411">Iron-sulfur</keyword>
<dbReference type="EMBL" id="BJXQ01000001">
    <property type="protein sequence ID" value="GEN01983.1"/>
    <property type="molecule type" value="Genomic_DNA"/>
</dbReference>
<dbReference type="Gene3D" id="3.40.470.10">
    <property type="entry name" value="Uracil-DNA glycosylase-like domain"/>
    <property type="match status" value="1"/>
</dbReference>
<organism evidence="11 13">
    <name type="scientific">Acetobacter indonesiensis</name>
    <dbReference type="NCBI Taxonomy" id="104101"/>
    <lineage>
        <taxon>Bacteria</taxon>
        <taxon>Pseudomonadati</taxon>
        <taxon>Pseudomonadota</taxon>
        <taxon>Alphaproteobacteria</taxon>
        <taxon>Acetobacterales</taxon>
        <taxon>Acetobacteraceae</taxon>
        <taxon>Acetobacter</taxon>
    </lineage>
</organism>
<dbReference type="SUPFAM" id="SSF52141">
    <property type="entry name" value="Uracil-DNA glycosylase-like"/>
    <property type="match status" value="1"/>
</dbReference>
<reference evidence="10 12" key="1">
    <citation type="submission" date="2012-11" db="EMBL/GenBank/DDBJ databases">
        <title>Whole genome sequence of Acetobacter indonesiensis 5H-1.</title>
        <authorList>
            <person name="Azuma Y."/>
            <person name="Higashiura N."/>
            <person name="Hirakawa H."/>
            <person name="Matsushita K."/>
        </authorList>
    </citation>
    <scope>NUCLEOTIDE SEQUENCE [LARGE SCALE GENOMIC DNA]</scope>
    <source>
        <strain evidence="10 12">5H-1</strain>
    </source>
</reference>
<dbReference type="CDD" id="cd10030">
    <property type="entry name" value="UDG-F4_TTUDGA_SPO1dp_like"/>
    <property type="match status" value="1"/>
</dbReference>
<dbReference type="InterPro" id="IPR051536">
    <property type="entry name" value="UDG_Type-4/5"/>
</dbReference>
<gene>
    <name evidence="10" type="ORF">Abin_006_006</name>
    <name evidence="11" type="ORF">AIN02nite_00080</name>
</gene>
<dbReference type="GO" id="GO:0046872">
    <property type="term" value="F:metal ion binding"/>
    <property type="evidence" value="ECO:0007669"/>
    <property type="project" value="UniProtKB-KW"/>
</dbReference>
<dbReference type="PANTHER" id="PTHR33693">
    <property type="entry name" value="TYPE-5 URACIL-DNA GLYCOSYLASE"/>
    <property type="match status" value="1"/>
</dbReference>
<feature type="region of interest" description="Disordered" evidence="8">
    <location>
        <begin position="37"/>
        <end position="82"/>
    </location>
</feature>
<evidence type="ECO:0000256" key="7">
    <source>
        <dbReference type="ARBA" id="ARBA00023204"/>
    </source>
</evidence>
<evidence type="ECO:0000313" key="12">
    <source>
        <dbReference type="Proteomes" id="UP000032673"/>
    </source>
</evidence>
<dbReference type="GO" id="GO:0006281">
    <property type="term" value="P:DNA repair"/>
    <property type="evidence" value="ECO:0007669"/>
    <property type="project" value="UniProtKB-KW"/>
</dbReference>